<evidence type="ECO:0000313" key="3">
    <source>
        <dbReference type="Proteomes" id="UP000198372"/>
    </source>
</evidence>
<proteinExistence type="predicted"/>
<feature type="signal peptide" evidence="1">
    <location>
        <begin position="1"/>
        <end position="28"/>
    </location>
</feature>
<gene>
    <name evidence="2" type="ORF">BQ2448_4080</name>
</gene>
<keyword evidence="3" id="KW-1185">Reference proteome</keyword>
<protein>
    <submittedName>
        <fullName evidence="2">BQ2448_4080 protein</fullName>
    </submittedName>
</protein>
<accession>A0A238FKM2</accession>
<dbReference type="EMBL" id="FMSP01000009">
    <property type="protein sequence ID" value="SCV72543.1"/>
    <property type="molecule type" value="Genomic_DNA"/>
</dbReference>
<keyword evidence="1" id="KW-0732">Signal</keyword>
<organism evidence="2 3">
    <name type="scientific">Microbotryum intermedium</name>
    <dbReference type="NCBI Taxonomy" id="269621"/>
    <lineage>
        <taxon>Eukaryota</taxon>
        <taxon>Fungi</taxon>
        <taxon>Dikarya</taxon>
        <taxon>Basidiomycota</taxon>
        <taxon>Pucciniomycotina</taxon>
        <taxon>Microbotryomycetes</taxon>
        <taxon>Microbotryales</taxon>
        <taxon>Microbotryaceae</taxon>
        <taxon>Microbotryum</taxon>
    </lineage>
</organism>
<feature type="chain" id="PRO_5012624529" evidence="1">
    <location>
        <begin position="29"/>
        <end position="158"/>
    </location>
</feature>
<reference evidence="3" key="1">
    <citation type="submission" date="2016-09" db="EMBL/GenBank/DDBJ databases">
        <authorList>
            <person name="Jeantristanb JTB J.-T."/>
            <person name="Ricardo R."/>
        </authorList>
    </citation>
    <scope>NUCLEOTIDE SEQUENCE [LARGE SCALE GENOMIC DNA]</scope>
</reference>
<evidence type="ECO:0000256" key="1">
    <source>
        <dbReference type="SAM" id="SignalP"/>
    </source>
</evidence>
<sequence length="158" mass="18074">MGGIYLRLALGSTFLCQIIVIWVKYDDGDHGIPRCCRGLDPSQAQLEPLEPAGVFPLTPTMPRIESNTVRIGCCSFSLKYKESLQPALHRDARETISTQEMHDYAIYAARRYRGVRHHDGYEMYYPLPQGTPEKQAKVLMLVQWFYARTGRPLSNRLP</sequence>
<evidence type="ECO:0000313" key="2">
    <source>
        <dbReference type="EMBL" id="SCV72543.1"/>
    </source>
</evidence>
<dbReference type="Proteomes" id="UP000198372">
    <property type="component" value="Unassembled WGS sequence"/>
</dbReference>
<dbReference type="AlphaFoldDB" id="A0A238FKM2"/>
<name>A0A238FKM2_9BASI</name>